<feature type="region of interest" description="Disordered" evidence="3">
    <location>
        <begin position="1"/>
        <end position="23"/>
    </location>
</feature>
<organism evidence="5 6">
    <name type="scientific">Ignelater luminosus</name>
    <name type="common">Cucubano</name>
    <name type="synonym">Pyrophorus luminosus</name>
    <dbReference type="NCBI Taxonomy" id="2038154"/>
    <lineage>
        <taxon>Eukaryota</taxon>
        <taxon>Metazoa</taxon>
        <taxon>Ecdysozoa</taxon>
        <taxon>Arthropoda</taxon>
        <taxon>Hexapoda</taxon>
        <taxon>Insecta</taxon>
        <taxon>Pterygota</taxon>
        <taxon>Neoptera</taxon>
        <taxon>Endopterygota</taxon>
        <taxon>Coleoptera</taxon>
        <taxon>Polyphaga</taxon>
        <taxon>Elateriformia</taxon>
        <taxon>Elateroidea</taxon>
        <taxon>Elateridae</taxon>
        <taxon>Agrypninae</taxon>
        <taxon>Pyrophorini</taxon>
        <taxon>Ignelater</taxon>
    </lineage>
</organism>
<dbReference type="SUPFAM" id="SSF57903">
    <property type="entry name" value="FYVE/PHD zinc finger"/>
    <property type="match status" value="1"/>
</dbReference>
<dbReference type="Pfam" id="PF03221">
    <property type="entry name" value="HTH_Tnp_Tc5"/>
    <property type="match status" value="1"/>
</dbReference>
<comment type="subcellular location">
    <subcellularLocation>
        <location evidence="1">Nucleus</location>
    </subcellularLocation>
</comment>
<feature type="compositionally biased region" description="Basic and acidic residues" evidence="3">
    <location>
        <begin position="249"/>
        <end position="277"/>
    </location>
</feature>
<evidence type="ECO:0000313" key="5">
    <source>
        <dbReference type="EMBL" id="KAF2880427.1"/>
    </source>
</evidence>
<feature type="domain" description="HTH CENPB-type" evidence="4">
    <location>
        <begin position="110"/>
        <end position="187"/>
    </location>
</feature>
<dbReference type="GO" id="GO:0003677">
    <property type="term" value="F:DNA binding"/>
    <property type="evidence" value="ECO:0007669"/>
    <property type="project" value="UniProtKB-KW"/>
</dbReference>
<protein>
    <recommendedName>
        <fullName evidence="4">HTH CENPB-type domain-containing protein</fullName>
    </recommendedName>
</protein>
<reference evidence="5" key="1">
    <citation type="submission" date="2019-08" db="EMBL/GenBank/DDBJ databases">
        <title>The genome of the North American firefly Photinus pyralis.</title>
        <authorList>
            <consortium name="Photinus pyralis genome working group"/>
            <person name="Fallon T.R."/>
            <person name="Sander Lower S.E."/>
            <person name="Weng J.-K."/>
        </authorList>
    </citation>
    <scope>NUCLEOTIDE SEQUENCE</scope>
    <source>
        <strain evidence="5">TRF0915ILg1</strain>
        <tissue evidence="5">Whole body</tissue>
    </source>
</reference>
<dbReference type="InterPro" id="IPR011011">
    <property type="entry name" value="Znf_FYVE_PHD"/>
</dbReference>
<dbReference type="InterPro" id="IPR013083">
    <property type="entry name" value="Znf_RING/FYVE/PHD"/>
</dbReference>
<dbReference type="AlphaFoldDB" id="A0A8K0C7U7"/>
<dbReference type="Proteomes" id="UP000801492">
    <property type="component" value="Unassembled WGS sequence"/>
</dbReference>
<dbReference type="InterPro" id="IPR009057">
    <property type="entry name" value="Homeodomain-like_sf"/>
</dbReference>
<dbReference type="Gene3D" id="1.10.10.60">
    <property type="entry name" value="Homeodomain-like"/>
    <property type="match status" value="1"/>
</dbReference>
<evidence type="ECO:0000313" key="6">
    <source>
        <dbReference type="Proteomes" id="UP000801492"/>
    </source>
</evidence>
<dbReference type="GO" id="GO:0005634">
    <property type="term" value="C:nucleus"/>
    <property type="evidence" value="ECO:0007669"/>
    <property type="project" value="UniProtKB-SubCell"/>
</dbReference>
<accession>A0A8K0C7U7</accession>
<sequence length="362" mass="42596">MSGPRSETIRETRTRGNPECNGSNMLERDGRILFTAILKITPNVVPVNNTGVKMPRNYIRTETKYKLEDLQKGVEDVKTKRLTIGKAAETYSVPKTTIFDHLKKAVIKQPRTGRKPLFTDEQELELVDYIIKCSKLYYGLTIRRIRRIAFQLAERNNLPHKFDRVKQLAGKDWYYNFMKRHPITEVHSTKTFDIQASDTRAIHLQSGEEQSVSLSEIVELPIIPPKTSKRNIRKRKSIILTSTPVKNQLEEKKNRKLAKEEEIKKKSQKTQKKEMNTKRPKRNNMNKETKRVLKNFSNIKEEREKKEEKENVDYYCIFCKNKYVSPPNEDWIMCYVCEYWAHEKCTHRQSTSAGYKCDLCRN</sequence>
<dbReference type="Gene3D" id="3.30.40.10">
    <property type="entry name" value="Zinc/RING finger domain, C3HC4 (zinc finger)"/>
    <property type="match status" value="1"/>
</dbReference>
<gene>
    <name evidence="5" type="ORF">ILUMI_25761</name>
</gene>
<name>A0A8K0C7U7_IGNLU</name>
<evidence type="ECO:0000256" key="2">
    <source>
        <dbReference type="ARBA" id="ARBA00023125"/>
    </source>
</evidence>
<proteinExistence type="predicted"/>
<feature type="compositionally biased region" description="Basic and acidic residues" evidence="3">
    <location>
        <begin position="7"/>
        <end position="16"/>
    </location>
</feature>
<dbReference type="InterPro" id="IPR006600">
    <property type="entry name" value="HTH_CenpB_DNA-bd_dom"/>
</dbReference>
<keyword evidence="2" id="KW-0238">DNA-binding</keyword>
<evidence type="ECO:0000256" key="1">
    <source>
        <dbReference type="ARBA" id="ARBA00004123"/>
    </source>
</evidence>
<dbReference type="OrthoDB" id="8194222at2759"/>
<dbReference type="EMBL" id="VTPC01090970">
    <property type="protein sequence ID" value="KAF2880427.1"/>
    <property type="molecule type" value="Genomic_DNA"/>
</dbReference>
<feature type="region of interest" description="Disordered" evidence="3">
    <location>
        <begin position="249"/>
        <end position="289"/>
    </location>
</feature>
<dbReference type="PROSITE" id="PS51253">
    <property type="entry name" value="HTH_CENPB"/>
    <property type="match status" value="1"/>
</dbReference>
<dbReference type="CDD" id="cd15517">
    <property type="entry name" value="PHD_TCF19_like"/>
    <property type="match status" value="1"/>
</dbReference>
<comment type="caution">
    <text evidence="5">The sequence shown here is derived from an EMBL/GenBank/DDBJ whole genome shotgun (WGS) entry which is preliminary data.</text>
</comment>
<dbReference type="SUPFAM" id="SSF46689">
    <property type="entry name" value="Homeodomain-like"/>
    <property type="match status" value="1"/>
</dbReference>
<keyword evidence="6" id="KW-1185">Reference proteome</keyword>
<evidence type="ECO:0000256" key="3">
    <source>
        <dbReference type="SAM" id="MobiDB-lite"/>
    </source>
</evidence>
<evidence type="ECO:0000259" key="4">
    <source>
        <dbReference type="PROSITE" id="PS51253"/>
    </source>
</evidence>